<dbReference type="PROSITE" id="PS00028">
    <property type="entry name" value="ZINC_FINGER_C2H2_1"/>
    <property type="match status" value="3"/>
</dbReference>
<feature type="domain" description="C2H2-type" evidence="9">
    <location>
        <begin position="50"/>
        <end position="77"/>
    </location>
</feature>
<evidence type="ECO:0000256" key="3">
    <source>
        <dbReference type="ARBA" id="ARBA00022771"/>
    </source>
</evidence>
<keyword evidence="2" id="KW-0479">Metal-binding</keyword>
<feature type="domain" description="C2H2-type" evidence="9">
    <location>
        <begin position="78"/>
        <end position="108"/>
    </location>
</feature>
<evidence type="ECO:0000256" key="4">
    <source>
        <dbReference type="ARBA" id="ARBA00022833"/>
    </source>
</evidence>
<keyword evidence="7" id="KW-0539">Nucleus</keyword>
<dbReference type="InterPro" id="IPR051061">
    <property type="entry name" value="Zinc_finger_trans_reg"/>
</dbReference>
<dbReference type="InParanoid" id="A8X4P5"/>
<reference evidence="10 11" key="1">
    <citation type="journal article" date="2003" name="PLoS Biol.">
        <title>The genome sequence of Caenorhabditis briggsae: a platform for comparative genomics.</title>
        <authorList>
            <person name="Stein L.D."/>
            <person name="Bao Z."/>
            <person name="Blasiar D."/>
            <person name="Blumenthal T."/>
            <person name="Brent M.R."/>
            <person name="Chen N."/>
            <person name="Chinwalla A."/>
            <person name="Clarke L."/>
            <person name="Clee C."/>
            <person name="Coghlan A."/>
            <person name="Coulson A."/>
            <person name="D'Eustachio P."/>
            <person name="Fitch D.H."/>
            <person name="Fulton L.A."/>
            <person name="Fulton R.E."/>
            <person name="Griffiths-Jones S."/>
            <person name="Harris T.W."/>
            <person name="Hillier L.W."/>
            <person name="Kamath R."/>
            <person name="Kuwabara P.E."/>
            <person name="Mardis E.R."/>
            <person name="Marra M.A."/>
            <person name="Miner T.L."/>
            <person name="Minx P."/>
            <person name="Mullikin J.C."/>
            <person name="Plumb R.W."/>
            <person name="Rogers J."/>
            <person name="Schein J.E."/>
            <person name="Sohrmann M."/>
            <person name="Spieth J."/>
            <person name="Stajich J.E."/>
            <person name="Wei C."/>
            <person name="Willey D."/>
            <person name="Wilson R.K."/>
            <person name="Durbin R."/>
            <person name="Waterston R.H."/>
        </authorList>
    </citation>
    <scope>NUCLEOTIDE SEQUENCE [LARGE SCALE GENOMIC DNA]</scope>
    <source>
        <strain evidence="10 11">AF16</strain>
    </source>
</reference>
<gene>
    <name evidence="10 12" type="ORF">CBG07478</name>
    <name evidence="10" type="ORF">CBG_07478</name>
</gene>
<dbReference type="PROSITE" id="PS50157">
    <property type="entry name" value="ZINC_FINGER_C2H2_2"/>
    <property type="match status" value="3"/>
</dbReference>
<feature type="domain" description="C2H2-type" evidence="9">
    <location>
        <begin position="20"/>
        <end position="49"/>
    </location>
</feature>
<dbReference type="PANTHER" id="PTHR46179:SF13">
    <property type="entry name" value="C2H2-TYPE DOMAIN-CONTAINING PROTEIN"/>
    <property type="match status" value="1"/>
</dbReference>
<comment type="subcellular location">
    <subcellularLocation>
        <location evidence="1">Nucleus</location>
    </subcellularLocation>
</comment>
<keyword evidence="6" id="KW-0804">Transcription</keyword>
<dbReference type="KEGG" id="cbr:CBG_07478"/>
<dbReference type="GO" id="GO:0008270">
    <property type="term" value="F:zinc ion binding"/>
    <property type="evidence" value="ECO:0007669"/>
    <property type="project" value="UniProtKB-KW"/>
</dbReference>
<evidence type="ECO:0000256" key="6">
    <source>
        <dbReference type="ARBA" id="ARBA00023163"/>
    </source>
</evidence>
<dbReference type="OMA" id="NISSIMF"/>
<dbReference type="Gene3D" id="3.30.160.60">
    <property type="entry name" value="Classic Zinc Finger"/>
    <property type="match status" value="2"/>
</dbReference>
<keyword evidence="5" id="KW-0805">Transcription regulation</keyword>
<proteinExistence type="predicted"/>
<dbReference type="GO" id="GO:0000978">
    <property type="term" value="F:RNA polymerase II cis-regulatory region sequence-specific DNA binding"/>
    <property type="evidence" value="ECO:0000318"/>
    <property type="project" value="GO_Central"/>
</dbReference>
<dbReference type="STRING" id="6238.A8X4P5"/>
<evidence type="ECO:0000256" key="2">
    <source>
        <dbReference type="ARBA" id="ARBA00022723"/>
    </source>
</evidence>
<dbReference type="CTD" id="8587784"/>
<evidence type="ECO:0000256" key="7">
    <source>
        <dbReference type="ARBA" id="ARBA00023242"/>
    </source>
</evidence>
<dbReference type="SUPFAM" id="SSF57667">
    <property type="entry name" value="beta-beta-alpha zinc fingers"/>
    <property type="match status" value="2"/>
</dbReference>
<accession>A8X4P5</accession>
<evidence type="ECO:0000256" key="1">
    <source>
        <dbReference type="ARBA" id="ARBA00004123"/>
    </source>
</evidence>
<dbReference type="Proteomes" id="UP000008549">
    <property type="component" value="Unassembled WGS sequence"/>
</dbReference>
<evidence type="ECO:0000256" key="5">
    <source>
        <dbReference type="ARBA" id="ARBA00023015"/>
    </source>
</evidence>
<sequence length="207" mass="24594">MCFIFSHRFHIQYHTKEKPFRCEEPGCDRRFSRRCYLYSHLRRHSKTKPFSCDVCGASFERFKKKSTHMHEEHPKKPLLCTVVGCGKRFRCIRYFEKHLRNSHGLEPSIIKQNHSEQLTVQGKTEKGKKFKFPHTKGMKTSFRTRESEHILNQTVPKKVRGSLNRVTDVQKHFCLFLAILTIFRNLQLDCKAVDHFENFMGCKTNLD</sequence>
<evidence type="ECO:0000259" key="9">
    <source>
        <dbReference type="PROSITE" id="PS50157"/>
    </source>
</evidence>
<dbReference type="InterPro" id="IPR013087">
    <property type="entry name" value="Znf_C2H2_type"/>
</dbReference>
<dbReference type="FunFam" id="3.30.160.60:FF:000446">
    <property type="entry name" value="Zinc finger protein"/>
    <property type="match status" value="1"/>
</dbReference>
<dbReference type="GO" id="GO:0045944">
    <property type="term" value="P:positive regulation of transcription by RNA polymerase II"/>
    <property type="evidence" value="ECO:0000318"/>
    <property type="project" value="GO_Central"/>
</dbReference>
<keyword evidence="4" id="KW-0862">Zinc</keyword>
<dbReference type="GO" id="GO:0005634">
    <property type="term" value="C:nucleus"/>
    <property type="evidence" value="ECO:0000318"/>
    <property type="project" value="GO_Central"/>
</dbReference>
<reference evidence="10 11" key="2">
    <citation type="journal article" date="2011" name="PLoS Genet.">
        <title>Caenorhabditis briggsae recombinant inbred line genotypes reveal inter-strain incompatibility and the evolution of recombination.</title>
        <authorList>
            <person name="Ross J.A."/>
            <person name="Koboldt D.C."/>
            <person name="Staisch J.E."/>
            <person name="Chamberlin H.M."/>
            <person name="Gupta B.P."/>
            <person name="Miller R.D."/>
            <person name="Baird S.E."/>
            <person name="Haag E.S."/>
        </authorList>
    </citation>
    <scope>NUCLEOTIDE SEQUENCE [LARGE SCALE GENOMIC DNA]</scope>
    <source>
        <strain evidence="10 11">AF16</strain>
    </source>
</reference>
<dbReference type="HOGENOM" id="CLU_1327438_0_0_1"/>
<dbReference type="AlphaFoldDB" id="A8X4P5"/>
<evidence type="ECO:0000313" key="10">
    <source>
        <dbReference type="EMBL" id="CAP27605.1"/>
    </source>
</evidence>
<dbReference type="GO" id="GO:0007417">
    <property type="term" value="P:central nervous system development"/>
    <property type="evidence" value="ECO:0000318"/>
    <property type="project" value="GO_Central"/>
</dbReference>
<dbReference type="RefSeq" id="XP_002645785.1">
    <property type="nucleotide sequence ID" value="XM_002645739.1"/>
</dbReference>
<dbReference type="GO" id="GO:0000122">
    <property type="term" value="P:negative regulation of transcription by RNA polymerase II"/>
    <property type="evidence" value="ECO:0000318"/>
    <property type="project" value="GO_Central"/>
</dbReference>
<dbReference type="InterPro" id="IPR036236">
    <property type="entry name" value="Znf_C2H2_sf"/>
</dbReference>
<keyword evidence="3 8" id="KW-0863">Zinc-finger</keyword>
<dbReference type="SMART" id="SM00355">
    <property type="entry name" value="ZnF_C2H2"/>
    <property type="match status" value="3"/>
</dbReference>
<dbReference type="EMBL" id="HE601041">
    <property type="protein sequence ID" value="CAP27605.1"/>
    <property type="molecule type" value="Genomic_DNA"/>
</dbReference>
<organism evidence="10 11">
    <name type="scientific">Caenorhabditis briggsae</name>
    <dbReference type="NCBI Taxonomy" id="6238"/>
    <lineage>
        <taxon>Eukaryota</taxon>
        <taxon>Metazoa</taxon>
        <taxon>Ecdysozoa</taxon>
        <taxon>Nematoda</taxon>
        <taxon>Chromadorea</taxon>
        <taxon>Rhabditida</taxon>
        <taxon>Rhabditina</taxon>
        <taxon>Rhabditomorpha</taxon>
        <taxon>Rhabditoidea</taxon>
        <taxon>Rhabditidae</taxon>
        <taxon>Peloderinae</taxon>
        <taxon>Caenorhabditis</taxon>
    </lineage>
</organism>
<name>A8X4P5_CAEBR</name>
<evidence type="ECO:0000256" key="8">
    <source>
        <dbReference type="PROSITE-ProRule" id="PRU00042"/>
    </source>
</evidence>
<dbReference type="WormBase" id="CBG07478">
    <property type="protein sequence ID" value="CBP49330"/>
    <property type="gene ID" value="WBGene00029515"/>
</dbReference>
<protein>
    <submittedName>
        <fullName evidence="10">Protein CBG07478</fullName>
    </submittedName>
</protein>
<dbReference type="PANTHER" id="PTHR46179">
    <property type="entry name" value="ZINC FINGER PROTEIN"/>
    <property type="match status" value="1"/>
</dbReference>
<dbReference type="GeneID" id="8587784"/>
<dbReference type="eggNOG" id="KOG1721">
    <property type="taxonomic scope" value="Eukaryota"/>
</dbReference>
<evidence type="ECO:0000313" key="12">
    <source>
        <dbReference type="WormBase" id="CBG07478"/>
    </source>
</evidence>
<keyword evidence="11" id="KW-1185">Reference proteome</keyword>
<evidence type="ECO:0000313" key="11">
    <source>
        <dbReference type="Proteomes" id="UP000008549"/>
    </source>
</evidence>
<dbReference type="GO" id="GO:0000981">
    <property type="term" value="F:DNA-binding transcription factor activity, RNA polymerase II-specific"/>
    <property type="evidence" value="ECO:0000318"/>
    <property type="project" value="GO_Central"/>
</dbReference>